<comment type="subcellular location">
    <subcellularLocation>
        <location evidence="1">Cell membrane</location>
        <topology evidence="1">Multi-pass membrane protein</topology>
    </subcellularLocation>
</comment>
<evidence type="ECO:0000256" key="4">
    <source>
        <dbReference type="ARBA" id="ARBA00022475"/>
    </source>
</evidence>
<keyword evidence="5" id="KW-0812">Transmembrane</keyword>
<evidence type="ECO:0000256" key="1">
    <source>
        <dbReference type="ARBA" id="ARBA00004651"/>
    </source>
</evidence>
<dbReference type="eggNOG" id="KOG2349">
    <property type="taxonomic scope" value="Eukaryota"/>
</dbReference>
<evidence type="ECO:0000256" key="7">
    <source>
        <dbReference type="ARBA" id="ARBA00023053"/>
    </source>
</evidence>
<sequence length="140" mass="14906">SLSTSLNTLAGIVFGDLAKPFIPIKWTNNQNNLCIKAIVVISGLIITAGMFILDKSTGGFQLFTTFTSLTSGFIVFVFAFGLFWRKSNSKATLAGAIVGVITTVWIGIGNQIATETGQIEYLPKIVSIEGCPNNLSQTLG</sequence>
<keyword evidence="9" id="KW-0472">Membrane</keyword>
<keyword evidence="10" id="KW-0739">Sodium transport</keyword>
<keyword evidence="6" id="KW-1133">Transmembrane helix</keyword>
<evidence type="ECO:0000256" key="9">
    <source>
        <dbReference type="ARBA" id="ARBA00023136"/>
    </source>
</evidence>
<evidence type="ECO:0000256" key="6">
    <source>
        <dbReference type="ARBA" id="ARBA00022989"/>
    </source>
</evidence>
<dbReference type="PROSITE" id="PS50283">
    <property type="entry name" value="NA_SOLUT_SYMP_3"/>
    <property type="match status" value="1"/>
</dbReference>
<dbReference type="InterPro" id="IPR001734">
    <property type="entry name" value="Na/solute_symporter"/>
</dbReference>
<dbReference type="PANTHER" id="PTHR42985:SF46">
    <property type="entry name" value="FI02923P-RELATED"/>
    <property type="match status" value="1"/>
</dbReference>
<dbReference type="EnsemblMetazoa" id="RPRC008757-RA">
    <property type="protein sequence ID" value="RPRC008757-PA"/>
    <property type="gene ID" value="RPRC008757"/>
</dbReference>
<dbReference type="AlphaFoldDB" id="T1HXI7"/>
<dbReference type="InterPro" id="IPR038377">
    <property type="entry name" value="Na/Glc_symporter_sf"/>
</dbReference>
<evidence type="ECO:0000256" key="5">
    <source>
        <dbReference type="ARBA" id="ARBA00022692"/>
    </source>
</evidence>
<dbReference type="VEuPathDB" id="VectorBase:RPRC008757"/>
<dbReference type="GO" id="GO:0006814">
    <property type="term" value="P:sodium ion transport"/>
    <property type="evidence" value="ECO:0007669"/>
    <property type="project" value="UniProtKB-KW"/>
</dbReference>
<proteinExistence type="inferred from homology"/>
<evidence type="ECO:0000313" key="12">
    <source>
        <dbReference type="Proteomes" id="UP000015103"/>
    </source>
</evidence>
<keyword evidence="3" id="KW-0813">Transport</keyword>
<evidence type="ECO:0000256" key="3">
    <source>
        <dbReference type="ARBA" id="ARBA00022448"/>
    </source>
</evidence>
<dbReference type="GO" id="GO:0015293">
    <property type="term" value="F:symporter activity"/>
    <property type="evidence" value="ECO:0007669"/>
    <property type="project" value="TreeGrafter"/>
</dbReference>
<name>T1HXI7_RHOPR</name>
<dbReference type="InParanoid" id="T1HXI7"/>
<dbReference type="Gene3D" id="1.20.1730.10">
    <property type="entry name" value="Sodium/glucose cotransporter"/>
    <property type="match status" value="1"/>
</dbReference>
<dbReference type="HOGENOM" id="CLU_1850209_0_0_1"/>
<protein>
    <submittedName>
        <fullName evidence="11">Uncharacterized protein</fullName>
    </submittedName>
</protein>
<keyword evidence="12" id="KW-1185">Reference proteome</keyword>
<dbReference type="GO" id="GO:0005886">
    <property type="term" value="C:plasma membrane"/>
    <property type="evidence" value="ECO:0007669"/>
    <property type="project" value="UniProtKB-SubCell"/>
</dbReference>
<keyword evidence="7" id="KW-0915">Sodium</keyword>
<dbReference type="InterPro" id="IPR051163">
    <property type="entry name" value="Sodium:Solute_Symporter_SSF"/>
</dbReference>
<evidence type="ECO:0000313" key="11">
    <source>
        <dbReference type="EnsemblMetazoa" id="RPRC008757-PA"/>
    </source>
</evidence>
<reference evidence="11" key="1">
    <citation type="submission" date="2015-05" db="UniProtKB">
        <authorList>
            <consortium name="EnsemblMetazoa"/>
        </authorList>
    </citation>
    <scope>IDENTIFICATION</scope>
</reference>
<comment type="similarity">
    <text evidence="2">Belongs to the sodium:solute symporter (SSF) (TC 2.A.21) family.</text>
</comment>
<evidence type="ECO:0000256" key="8">
    <source>
        <dbReference type="ARBA" id="ARBA00023065"/>
    </source>
</evidence>
<evidence type="ECO:0000256" key="2">
    <source>
        <dbReference type="ARBA" id="ARBA00006434"/>
    </source>
</evidence>
<dbReference type="Proteomes" id="UP000015103">
    <property type="component" value="Unassembled WGS sequence"/>
</dbReference>
<dbReference type="PANTHER" id="PTHR42985">
    <property type="entry name" value="SODIUM-COUPLED MONOCARBOXYLATE TRANSPORTER"/>
    <property type="match status" value="1"/>
</dbReference>
<accession>T1HXI7</accession>
<dbReference type="EMBL" id="ACPB03012632">
    <property type="status" value="NOT_ANNOTATED_CDS"/>
    <property type="molecule type" value="Genomic_DNA"/>
</dbReference>
<keyword evidence="4" id="KW-1003">Cell membrane</keyword>
<keyword evidence="8" id="KW-0406">Ion transport</keyword>
<evidence type="ECO:0000256" key="10">
    <source>
        <dbReference type="ARBA" id="ARBA00023201"/>
    </source>
</evidence>
<organism evidence="11 12">
    <name type="scientific">Rhodnius prolixus</name>
    <name type="common">Triatomid bug</name>
    <dbReference type="NCBI Taxonomy" id="13249"/>
    <lineage>
        <taxon>Eukaryota</taxon>
        <taxon>Metazoa</taxon>
        <taxon>Ecdysozoa</taxon>
        <taxon>Arthropoda</taxon>
        <taxon>Hexapoda</taxon>
        <taxon>Insecta</taxon>
        <taxon>Pterygota</taxon>
        <taxon>Neoptera</taxon>
        <taxon>Paraneoptera</taxon>
        <taxon>Hemiptera</taxon>
        <taxon>Heteroptera</taxon>
        <taxon>Panheteroptera</taxon>
        <taxon>Cimicomorpha</taxon>
        <taxon>Reduviidae</taxon>
        <taxon>Triatominae</taxon>
        <taxon>Rhodnius</taxon>
    </lineage>
</organism>